<dbReference type="OrthoDB" id="1887404at2759"/>
<dbReference type="CDD" id="cd00121">
    <property type="entry name" value="MATH"/>
    <property type="match status" value="1"/>
</dbReference>
<dbReference type="InterPro" id="IPR011333">
    <property type="entry name" value="SKP1/BTB/POZ_sf"/>
</dbReference>
<dbReference type="Gene3D" id="1.25.40.420">
    <property type="match status" value="1"/>
</dbReference>
<organism evidence="4 5">
    <name type="scientific">Araneus ventricosus</name>
    <name type="common">Orbweaver spider</name>
    <name type="synonym">Epeira ventricosa</name>
    <dbReference type="NCBI Taxonomy" id="182803"/>
    <lineage>
        <taxon>Eukaryota</taxon>
        <taxon>Metazoa</taxon>
        <taxon>Ecdysozoa</taxon>
        <taxon>Arthropoda</taxon>
        <taxon>Chelicerata</taxon>
        <taxon>Arachnida</taxon>
        <taxon>Araneae</taxon>
        <taxon>Araneomorphae</taxon>
        <taxon>Entelegynae</taxon>
        <taxon>Araneoidea</taxon>
        <taxon>Araneidae</taxon>
        <taxon>Araneus</taxon>
    </lineage>
</organism>
<feature type="transmembrane region" description="Helical" evidence="1">
    <location>
        <begin position="530"/>
        <end position="547"/>
    </location>
</feature>
<proteinExistence type="predicted"/>
<dbReference type="EMBL" id="BGPR01002060">
    <property type="protein sequence ID" value="GBM67078.1"/>
    <property type="molecule type" value="Genomic_DNA"/>
</dbReference>
<reference evidence="4 5" key="1">
    <citation type="journal article" date="2019" name="Sci. Rep.">
        <title>Orb-weaving spider Araneus ventricosus genome elucidates the spidroin gene catalogue.</title>
        <authorList>
            <person name="Kono N."/>
            <person name="Nakamura H."/>
            <person name="Ohtoshi R."/>
            <person name="Moran D.A.P."/>
            <person name="Shinohara A."/>
            <person name="Yoshida Y."/>
            <person name="Fujiwara M."/>
            <person name="Mori M."/>
            <person name="Tomita M."/>
            <person name="Arakawa K."/>
        </authorList>
    </citation>
    <scope>NUCLEOTIDE SEQUENCE [LARGE SCALE GENOMIC DNA]</scope>
</reference>
<dbReference type="InterPro" id="IPR000210">
    <property type="entry name" value="BTB/POZ_dom"/>
</dbReference>
<dbReference type="Pfam" id="PF00651">
    <property type="entry name" value="BTB"/>
    <property type="match status" value="1"/>
</dbReference>
<evidence type="ECO:0000256" key="1">
    <source>
        <dbReference type="SAM" id="Phobius"/>
    </source>
</evidence>
<evidence type="ECO:0000259" key="3">
    <source>
        <dbReference type="PROSITE" id="PS50144"/>
    </source>
</evidence>
<keyword evidence="1" id="KW-0812">Transmembrane</keyword>
<keyword evidence="1" id="KW-1133">Transmembrane helix</keyword>
<dbReference type="SUPFAM" id="SSF54695">
    <property type="entry name" value="POZ domain"/>
    <property type="match status" value="1"/>
</dbReference>
<dbReference type="Gene3D" id="2.60.210.10">
    <property type="entry name" value="Apoptosis, Tumor Necrosis Factor Receptor Associated Protein 2, Chain A"/>
    <property type="match status" value="1"/>
</dbReference>
<dbReference type="Proteomes" id="UP000499080">
    <property type="component" value="Unassembled WGS sequence"/>
</dbReference>
<gene>
    <name evidence="4" type="primary">spop_55</name>
    <name evidence="4" type="ORF">AVEN_74818_1</name>
</gene>
<keyword evidence="1" id="KW-0472">Membrane</keyword>
<dbReference type="InterPro" id="IPR002083">
    <property type="entry name" value="MATH/TRAF_dom"/>
</dbReference>
<dbReference type="Gene3D" id="3.30.710.10">
    <property type="entry name" value="Potassium Channel Kv1.1, Chain A"/>
    <property type="match status" value="1"/>
</dbReference>
<dbReference type="Pfam" id="PF22486">
    <property type="entry name" value="MATH_2"/>
    <property type="match status" value="1"/>
</dbReference>
<dbReference type="PANTHER" id="PTHR24413">
    <property type="entry name" value="SPECKLE-TYPE POZ PROTEIN"/>
    <property type="match status" value="1"/>
</dbReference>
<dbReference type="AlphaFoldDB" id="A0A4Y2HP60"/>
<dbReference type="GO" id="GO:0030163">
    <property type="term" value="P:protein catabolic process"/>
    <property type="evidence" value="ECO:0007669"/>
    <property type="project" value="UniProtKB-ARBA"/>
</dbReference>
<comment type="caution">
    <text evidence="4">The sequence shown here is derived from an EMBL/GenBank/DDBJ whole genome shotgun (WGS) entry which is preliminary data.</text>
</comment>
<dbReference type="SUPFAM" id="SSF49599">
    <property type="entry name" value="TRAF domain-like"/>
    <property type="match status" value="1"/>
</dbReference>
<name>A0A4Y2HP60_ARAVE</name>
<protein>
    <submittedName>
        <fullName evidence="4">Speckle-type POZ protein</fullName>
    </submittedName>
</protein>
<dbReference type="SMART" id="SM00225">
    <property type="entry name" value="BTB"/>
    <property type="match status" value="1"/>
</dbReference>
<feature type="domain" description="MATH" evidence="3">
    <location>
        <begin position="7"/>
        <end position="138"/>
    </location>
</feature>
<accession>A0A4Y2HP60</accession>
<evidence type="ECO:0000259" key="2">
    <source>
        <dbReference type="PROSITE" id="PS50097"/>
    </source>
</evidence>
<dbReference type="InterPro" id="IPR008974">
    <property type="entry name" value="TRAF-like"/>
</dbReference>
<dbReference type="PROSITE" id="PS50097">
    <property type="entry name" value="BTB"/>
    <property type="match status" value="1"/>
</dbReference>
<keyword evidence="5" id="KW-1185">Reference proteome</keyword>
<dbReference type="CDD" id="cd18186">
    <property type="entry name" value="BTB_POZ_ZBTB_KLHL-like"/>
    <property type="match status" value="1"/>
</dbReference>
<evidence type="ECO:0000313" key="4">
    <source>
        <dbReference type="EMBL" id="GBM67078.1"/>
    </source>
</evidence>
<evidence type="ECO:0000313" key="5">
    <source>
        <dbReference type="Proteomes" id="UP000499080"/>
    </source>
</evidence>
<dbReference type="PROSITE" id="PS50144">
    <property type="entry name" value="MATH"/>
    <property type="match status" value="1"/>
</dbReference>
<sequence>MDNERKECTFLWFIEKYSYCWHENRKPLRSPRFSFDALEGTDWYLVLHPRGYRNEDRGNISLFLWRSTNDAGPEYFSVEYELSVLVADGSGPHSREFESKFKKNDMRGFYQFVQRDDIHLRRKSEYLPNDTLSVCCKMWKGESNVENAEQISARTRILIEKISFLHVVENFSTLQPNVKKTIKIRSNSVEGGFLTISLYYTDGSCEEKIIIEIVSSDDKKILHKCEISLLEGSGNIIKCEGNDYAHGSERINIQKLLLSLTRRVILDRKSEYLPDDKLSLLCECTFSLGLISHEIEETRHEMPLAVMKQKRNHAHDAYKNAEKFPWYPIGSEDMKTIYKIHCFADVELKTKTKSFPAHKIILCSRSPVFKTMMISDMKEKNTDCIEVDDLENDTVEQLLLCLYSDSLPNIQLKSATQLYYAADKYQIGKLKEMCFSFFTQNLSTSNASDLLHLADTHNDSNLRKVVEDFILEHKDQVFGSNGWEKLIESNPQLVIKTMQLIYKRNAFNWNSFTKRLLTYINPTLALFKEIMHVLFGLIFFFSIFKLLL</sequence>
<feature type="domain" description="BTB" evidence="2">
    <location>
        <begin position="344"/>
        <end position="411"/>
    </location>
</feature>